<proteinExistence type="predicted"/>
<evidence type="ECO:0000313" key="2">
    <source>
        <dbReference type="EMBL" id="MEQ2217209.1"/>
    </source>
</evidence>
<evidence type="ECO:0000256" key="1">
    <source>
        <dbReference type="SAM" id="MobiDB-lite"/>
    </source>
</evidence>
<gene>
    <name evidence="2" type="ORF">XENOCAPTIV_029716</name>
</gene>
<feature type="compositionally biased region" description="Low complexity" evidence="1">
    <location>
        <begin position="77"/>
        <end position="94"/>
    </location>
</feature>
<dbReference type="Proteomes" id="UP001434883">
    <property type="component" value="Unassembled WGS sequence"/>
</dbReference>
<feature type="region of interest" description="Disordered" evidence="1">
    <location>
        <begin position="77"/>
        <end position="102"/>
    </location>
</feature>
<feature type="non-terminal residue" evidence="2">
    <location>
        <position position="1"/>
    </location>
</feature>
<reference evidence="2 3" key="1">
    <citation type="submission" date="2021-06" db="EMBL/GenBank/DDBJ databases">
        <authorList>
            <person name="Palmer J.M."/>
        </authorList>
    </citation>
    <scope>NUCLEOTIDE SEQUENCE [LARGE SCALE GENOMIC DNA]</scope>
    <source>
        <strain evidence="2 3">XC_2019</strain>
        <tissue evidence="2">Muscle</tissue>
    </source>
</reference>
<feature type="region of interest" description="Disordered" evidence="1">
    <location>
        <begin position="1"/>
        <end position="42"/>
    </location>
</feature>
<name>A0ABV0S9N1_9TELE</name>
<protein>
    <recommendedName>
        <fullName evidence="4">Androgen receptor</fullName>
    </recommendedName>
</protein>
<keyword evidence="3" id="KW-1185">Reference proteome</keyword>
<comment type="caution">
    <text evidence="2">The sequence shown here is derived from an EMBL/GenBank/DDBJ whole genome shotgun (WGS) entry which is preliminary data.</text>
</comment>
<accession>A0ABV0S9N1</accession>
<evidence type="ECO:0000313" key="3">
    <source>
        <dbReference type="Proteomes" id="UP001434883"/>
    </source>
</evidence>
<feature type="compositionally biased region" description="Polar residues" evidence="1">
    <location>
        <begin position="1"/>
        <end position="22"/>
    </location>
</feature>
<dbReference type="EMBL" id="JAHRIN010075708">
    <property type="protein sequence ID" value="MEQ2217209.1"/>
    <property type="molecule type" value="Genomic_DNA"/>
</dbReference>
<organism evidence="2 3">
    <name type="scientific">Xenoophorus captivus</name>
    <dbReference type="NCBI Taxonomy" id="1517983"/>
    <lineage>
        <taxon>Eukaryota</taxon>
        <taxon>Metazoa</taxon>
        <taxon>Chordata</taxon>
        <taxon>Craniata</taxon>
        <taxon>Vertebrata</taxon>
        <taxon>Euteleostomi</taxon>
        <taxon>Actinopterygii</taxon>
        <taxon>Neopterygii</taxon>
        <taxon>Teleostei</taxon>
        <taxon>Neoteleostei</taxon>
        <taxon>Acanthomorphata</taxon>
        <taxon>Ovalentaria</taxon>
        <taxon>Atherinomorphae</taxon>
        <taxon>Cyprinodontiformes</taxon>
        <taxon>Goodeidae</taxon>
        <taxon>Xenoophorus</taxon>
    </lineage>
</organism>
<evidence type="ECO:0008006" key="4">
    <source>
        <dbReference type="Google" id="ProtNLM"/>
    </source>
</evidence>
<sequence length="102" mass="10814">NIFSYLSSQPSQSRTQDPNGSQEGRGLGKESSSDCYEGPLLNENIARPLTGVGQQVGGQQAWEPRVQQSGAFLHPCTGATFGRTAGTGAAEGETQINYHNTE</sequence>